<accession>A0ABR2YMS7</accession>
<dbReference type="InterPro" id="IPR001547">
    <property type="entry name" value="Glyco_hydro_5"/>
</dbReference>
<evidence type="ECO:0000259" key="10">
    <source>
        <dbReference type="Pfam" id="PF26410"/>
    </source>
</evidence>
<comment type="subcellular location">
    <subcellularLocation>
        <location evidence="2">Secreted</location>
    </subcellularLocation>
</comment>
<evidence type="ECO:0000256" key="5">
    <source>
        <dbReference type="ARBA" id="ARBA00022525"/>
    </source>
</evidence>
<evidence type="ECO:0000256" key="9">
    <source>
        <dbReference type="SAM" id="MobiDB-lite"/>
    </source>
</evidence>
<dbReference type="SUPFAM" id="SSF51445">
    <property type="entry name" value="(Trans)glycosidases"/>
    <property type="match status" value="1"/>
</dbReference>
<proteinExistence type="inferred from homology"/>
<keyword evidence="12" id="KW-1185">Reference proteome</keyword>
<name>A0ABR2YMS7_9CHLO</name>
<feature type="region of interest" description="Disordered" evidence="9">
    <location>
        <begin position="175"/>
        <end position="204"/>
    </location>
</feature>
<reference evidence="11 12" key="1">
    <citation type="journal article" date="2024" name="Nat. Commun.">
        <title>Phylogenomics reveals the evolutionary origins of lichenization in chlorophyte algae.</title>
        <authorList>
            <person name="Puginier C."/>
            <person name="Libourel C."/>
            <person name="Otte J."/>
            <person name="Skaloud P."/>
            <person name="Haon M."/>
            <person name="Grisel S."/>
            <person name="Petersen M."/>
            <person name="Berrin J.G."/>
            <person name="Delaux P.M."/>
            <person name="Dal Grande F."/>
            <person name="Keller J."/>
        </authorList>
    </citation>
    <scope>NUCLEOTIDE SEQUENCE [LARGE SCALE GENOMIC DNA]</scope>
    <source>
        <strain evidence="11 12">SAG 216-7</strain>
    </source>
</reference>
<organism evidence="11 12">
    <name type="scientific">Coccomyxa subellipsoidea</name>
    <dbReference type="NCBI Taxonomy" id="248742"/>
    <lineage>
        <taxon>Eukaryota</taxon>
        <taxon>Viridiplantae</taxon>
        <taxon>Chlorophyta</taxon>
        <taxon>core chlorophytes</taxon>
        <taxon>Trebouxiophyceae</taxon>
        <taxon>Trebouxiophyceae incertae sedis</taxon>
        <taxon>Coccomyxaceae</taxon>
        <taxon>Coccomyxa</taxon>
    </lineage>
</organism>
<dbReference type="InterPro" id="IPR017853">
    <property type="entry name" value="GH"/>
</dbReference>
<feature type="domain" description="Glycoside hydrolase family 5" evidence="10">
    <location>
        <begin position="9"/>
        <end position="120"/>
    </location>
</feature>
<dbReference type="InterPro" id="IPR045053">
    <property type="entry name" value="MAN-like"/>
</dbReference>
<protein>
    <recommendedName>
        <fullName evidence="4">mannan endo-1,4-beta-mannosidase</fullName>
        <ecNumber evidence="4">3.2.1.78</ecNumber>
    </recommendedName>
</protein>
<evidence type="ECO:0000256" key="7">
    <source>
        <dbReference type="ARBA" id="ARBA00022801"/>
    </source>
</evidence>
<comment type="catalytic activity">
    <reaction evidence="1">
        <text>Random hydrolysis of (1-&gt;4)-beta-D-mannosidic linkages in mannans, galactomannans and glucomannans.</text>
        <dbReference type="EC" id="3.2.1.78"/>
    </reaction>
</comment>
<dbReference type="Pfam" id="PF26410">
    <property type="entry name" value="GH5_mannosidase"/>
    <property type="match status" value="1"/>
</dbReference>
<keyword evidence="8" id="KW-0326">Glycosidase</keyword>
<dbReference type="EMBL" id="JALJOT010000008">
    <property type="protein sequence ID" value="KAK9908147.1"/>
    <property type="molecule type" value="Genomic_DNA"/>
</dbReference>
<sequence length="771" mass="84704">MSWTPLTGQKFTAQHDSPHIDFCAAHYWPDLWVGNENQAFLSKWIDSHAGACKAIGKPFVLEEFGKNVTAKAKTPKEWKARRTPMFSHAYSEYISSLESGGNYQGTNLFVSGGSDRQENMNGSIQVHSGFWATLACSLPKGRWYLRSHNYALEGVEECDAVSTLQACQRQIAGAHGSEGGKFGEDHGRSKLPPHPPDGPARQNLDSLAPQLTADDAAPESVFRLTGPAGDALTYNLFPDPKKAIQRRISGWADSCAVLFSLGRPAAFRPFFVNGPTKSGKSFVLEHVALAVLRTHPRFGVGGADELLVCKLDLDLLRLQGYGGMLRGLLKQLLKFIISQDVPVPAGVWDQVRFAAHSNDSFILEGAIRDLLWNTRVPILVLSDEIQALFLPRRVDGTVDKADAASARRFFKSIVVRGPGNILWISTGSSMALFWANVGLTRTNGNSLLIHNTRLDLPVDLSEEAMDYCWQYLTVLALERYSIQLDPLLRQLAGDSPALLTYLVADFVQDPTDDVAAFYNLHLLGKLVAEAKSDWIPTLELLGQRQRQLLLEMSSVSHGVDLANSGLALSLRVMLASYTKPMREGSVFRCISTVHHRALIQLALADGGELTLGWTGDGGTSTTVYREAEKLLIIKANGCGWSTPGDAALQKAVEAWATQMEQRLGPAASWDKEYWFQRVLCSKYNSTGAAASVAKQLAQQPPLPPWRVLFCYHRLLRNAIAQDFDDELQDTIKPQQLGAAPMHPHAAPSSETGLCTPPTYLWQAELTCVAVE</sequence>
<evidence type="ECO:0000256" key="4">
    <source>
        <dbReference type="ARBA" id="ARBA00012706"/>
    </source>
</evidence>
<evidence type="ECO:0000256" key="6">
    <source>
        <dbReference type="ARBA" id="ARBA00022729"/>
    </source>
</evidence>
<evidence type="ECO:0000256" key="1">
    <source>
        <dbReference type="ARBA" id="ARBA00001678"/>
    </source>
</evidence>
<comment type="similarity">
    <text evidence="3">Belongs to the glycosyl hydrolase 5 (cellulase A) family.</text>
</comment>
<dbReference type="Proteomes" id="UP001491310">
    <property type="component" value="Unassembled WGS sequence"/>
</dbReference>
<keyword evidence="6" id="KW-0732">Signal</keyword>
<dbReference type="Gene3D" id="3.20.20.80">
    <property type="entry name" value="Glycosidases"/>
    <property type="match status" value="1"/>
</dbReference>
<keyword evidence="5" id="KW-0964">Secreted</keyword>
<comment type="caution">
    <text evidence="11">The sequence shown here is derived from an EMBL/GenBank/DDBJ whole genome shotgun (WGS) entry which is preliminary data.</text>
</comment>
<dbReference type="PANTHER" id="PTHR31451">
    <property type="match status" value="1"/>
</dbReference>
<dbReference type="EC" id="3.2.1.78" evidence="4"/>
<keyword evidence="7" id="KW-0378">Hydrolase</keyword>
<evidence type="ECO:0000256" key="2">
    <source>
        <dbReference type="ARBA" id="ARBA00004613"/>
    </source>
</evidence>
<dbReference type="PANTHER" id="PTHR31451:SF39">
    <property type="entry name" value="MANNAN ENDO-1,4-BETA-MANNOSIDASE 1"/>
    <property type="match status" value="1"/>
</dbReference>
<evidence type="ECO:0000256" key="8">
    <source>
        <dbReference type="ARBA" id="ARBA00023295"/>
    </source>
</evidence>
<gene>
    <name evidence="11" type="ORF">WJX75_003311</name>
</gene>
<evidence type="ECO:0000313" key="11">
    <source>
        <dbReference type="EMBL" id="KAK9908147.1"/>
    </source>
</evidence>
<evidence type="ECO:0000313" key="12">
    <source>
        <dbReference type="Proteomes" id="UP001491310"/>
    </source>
</evidence>
<evidence type="ECO:0000256" key="3">
    <source>
        <dbReference type="ARBA" id="ARBA00005641"/>
    </source>
</evidence>